<feature type="domain" description="Protein kinase" evidence="2">
    <location>
        <begin position="264"/>
        <end position="618"/>
    </location>
</feature>
<name>A0AAN7AFM0_9PEZI</name>
<evidence type="ECO:0000313" key="4">
    <source>
        <dbReference type="Proteomes" id="UP001302126"/>
    </source>
</evidence>
<feature type="compositionally biased region" description="Pro residues" evidence="1">
    <location>
        <begin position="425"/>
        <end position="441"/>
    </location>
</feature>
<dbReference type="InterPro" id="IPR000719">
    <property type="entry name" value="Prot_kinase_dom"/>
</dbReference>
<reference evidence="3" key="1">
    <citation type="journal article" date="2023" name="Mol. Phylogenet. Evol.">
        <title>Genome-scale phylogeny and comparative genomics of the fungal order Sordariales.</title>
        <authorList>
            <person name="Hensen N."/>
            <person name="Bonometti L."/>
            <person name="Westerberg I."/>
            <person name="Brannstrom I.O."/>
            <person name="Guillou S."/>
            <person name="Cros-Aarteil S."/>
            <person name="Calhoun S."/>
            <person name="Haridas S."/>
            <person name="Kuo A."/>
            <person name="Mondo S."/>
            <person name="Pangilinan J."/>
            <person name="Riley R."/>
            <person name="LaButti K."/>
            <person name="Andreopoulos B."/>
            <person name="Lipzen A."/>
            <person name="Chen C."/>
            <person name="Yan M."/>
            <person name="Daum C."/>
            <person name="Ng V."/>
            <person name="Clum A."/>
            <person name="Steindorff A."/>
            <person name="Ohm R.A."/>
            <person name="Martin F."/>
            <person name="Silar P."/>
            <person name="Natvig D.O."/>
            <person name="Lalanne C."/>
            <person name="Gautier V."/>
            <person name="Ament-Velasquez S.L."/>
            <person name="Kruys A."/>
            <person name="Hutchinson M.I."/>
            <person name="Powell A.J."/>
            <person name="Barry K."/>
            <person name="Miller A.N."/>
            <person name="Grigoriev I.V."/>
            <person name="Debuchy R."/>
            <person name="Gladieux P."/>
            <person name="Hiltunen Thoren M."/>
            <person name="Johannesson H."/>
        </authorList>
    </citation>
    <scope>NUCLEOTIDE SEQUENCE</scope>
    <source>
        <strain evidence="3">PSN309</strain>
    </source>
</reference>
<dbReference type="InterPro" id="IPR011009">
    <property type="entry name" value="Kinase-like_dom_sf"/>
</dbReference>
<feature type="region of interest" description="Disordered" evidence="1">
    <location>
        <begin position="409"/>
        <end position="445"/>
    </location>
</feature>
<dbReference type="PANTHER" id="PTHR24359">
    <property type="entry name" value="SERINE/THREONINE-PROTEIN KINASE SBK1"/>
    <property type="match status" value="1"/>
</dbReference>
<dbReference type="SMART" id="SM00220">
    <property type="entry name" value="S_TKc"/>
    <property type="match status" value="1"/>
</dbReference>
<dbReference type="Pfam" id="PF00069">
    <property type="entry name" value="Pkinase"/>
    <property type="match status" value="1"/>
</dbReference>
<accession>A0AAN7AFM0</accession>
<comment type="caution">
    <text evidence="3">The sequence shown here is derived from an EMBL/GenBank/DDBJ whole genome shotgun (WGS) entry which is preliminary data.</text>
</comment>
<dbReference type="AlphaFoldDB" id="A0AAN7AFM0"/>
<dbReference type="PANTHER" id="PTHR24359:SF37">
    <property type="entry name" value="PROTEIN KINASE DOMAIN-CONTAINING PROTEIN"/>
    <property type="match status" value="1"/>
</dbReference>
<dbReference type="SUPFAM" id="SSF56112">
    <property type="entry name" value="Protein kinase-like (PK-like)"/>
    <property type="match status" value="1"/>
</dbReference>
<dbReference type="PROSITE" id="PS50011">
    <property type="entry name" value="PROTEIN_KINASE_DOM"/>
    <property type="match status" value="1"/>
</dbReference>
<dbReference type="GO" id="GO:0004674">
    <property type="term" value="F:protein serine/threonine kinase activity"/>
    <property type="evidence" value="ECO:0007669"/>
    <property type="project" value="TreeGrafter"/>
</dbReference>
<keyword evidence="4" id="KW-1185">Reference proteome</keyword>
<gene>
    <name evidence="3" type="ORF">QBC35DRAFT_254828</name>
</gene>
<dbReference type="EMBL" id="MU864415">
    <property type="protein sequence ID" value="KAK4186816.1"/>
    <property type="molecule type" value="Genomic_DNA"/>
</dbReference>
<dbReference type="Proteomes" id="UP001302126">
    <property type="component" value="Unassembled WGS sequence"/>
</dbReference>
<proteinExistence type="predicted"/>
<protein>
    <recommendedName>
        <fullName evidence="2">Protein kinase domain-containing protein</fullName>
    </recommendedName>
</protein>
<sequence>MNRETSPTRTIRGNGVPLYHNHISGGEPSVITDLGHSRYHAPQKRTDSDPMSHDSGLRNGLMHAMLKPDPWQEGFIPKSQLYKLISKEDVREELRDCDILFLRRLQKLKFSRFKTTKELNEDADRICGNGEQKISVYFKSEEDSPLSPQFRVPQTFRKIFAILLLIERPAKIWKFMEDNVSDADLPLVKFTPPSKQGNTKRWELCRRKTPETPLTLFKNWRRITMERFEKQQWAVLSPYFSRDTSRGPGSVPHYLLPDSTIMPFLQVEEKHRSKFSQVFMVEIHEDHHDFSSDHGLTDSSMNKNPSRNIFAVKRLLSKDNSDLKKEVDVLRRVNRQGHAHIITLLAIYTYHGKYHLIFPWAGSDLMTYWKNQDPSSENDPVVVSRWLVKQCQGLASGLATIHRCQTTSTDSLLGGPRRSSHLPQPHRPPIPPNSTSPFPSPHDPRPPRLLYCRHGDIKPQNILWFPPTSPNSPSRGTFKITDFGTAELSVQDAVPWRTRLAFTPMYEPPETHLPITDDVTEPVLRTSYDIWSLGCVFLEFITWYFGGWQKIEEFADMRFADQADDEAHFLGVYDVARFFSLRQGNGGRNRAEVKRSVTQFIKELHSADGCTEFIHEFLVIIEEEMLVVEEAGTATTRRRVRSCSRAIAARLEKMGDEQYRRYTGYFTQGAAWRW</sequence>
<organism evidence="3 4">
    <name type="scientific">Podospora australis</name>
    <dbReference type="NCBI Taxonomy" id="1536484"/>
    <lineage>
        <taxon>Eukaryota</taxon>
        <taxon>Fungi</taxon>
        <taxon>Dikarya</taxon>
        <taxon>Ascomycota</taxon>
        <taxon>Pezizomycotina</taxon>
        <taxon>Sordariomycetes</taxon>
        <taxon>Sordariomycetidae</taxon>
        <taxon>Sordariales</taxon>
        <taxon>Podosporaceae</taxon>
        <taxon>Podospora</taxon>
    </lineage>
</organism>
<evidence type="ECO:0000313" key="3">
    <source>
        <dbReference type="EMBL" id="KAK4186816.1"/>
    </source>
</evidence>
<dbReference type="Gene3D" id="1.10.510.10">
    <property type="entry name" value="Transferase(Phosphotransferase) domain 1"/>
    <property type="match status" value="2"/>
</dbReference>
<evidence type="ECO:0000256" key="1">
    <source>
        <dbReference type="SAM" id="MobiDB-lite"/>
    </source>
</evidence>
<reference evidence="3" key="2">
    <citation type="submission" date="2023-05" db="EMBL/GenBank/DDBJ databases">
        <authorList>
            <consortium name="Lawrence Berkeley National Laboratory"/>
            <person name="Steindorff A."/>
            <person name="Hensen N."/>
            <person name="Bonometti L."/>
            <person name="Westerberg I."/>
            <person name="Brannstrom I.O."/>
            <person name="Guillou S."/>
            <person name="Cros-Aarteil S."/>
            <person name="Calhoun S."/>
            <person name="Haridas S."/>
            <person name="Kuo A."/>
            <person name="Mondo S."/>
            <person name="Pangilinan J."/>
            <person name="Riley R."/>
            <person name="Labutti K."/>
            <person name="Andreopoulos B."/>
            <person name="Lipzen A."/>
            <person name="Chen C."/>
            <person name="Yanf M."/>
            <person name="Daum C."/>
            <person name="Ng V."/>
            <person name="Clum A."/>
            <person name="Ohm R."/>
            <person name="Martin F."/>
            <person name="Silar P."/>
            <person name="Natvig D."/>
            <person name="Lalanne C."/>
            <person name="Gautier V."/>
            <person name="Ament-Velasquez S.L."/>
            <person name="Kruys A."/>
            <person name="Hutchinson M.I."/>
            <person name="Powell A.J."/>
            <person name="Barry K."/>
            <person name="Miller A.N."/>
            <person name="Grigoriev I.V."/>
            <person name="Debuchy R."/>
            <person name="Gladieux P."/>
            <person name="Thoren M.H."/>
            <person name="Johannesson H."/>
        </authorList>
    </citation>
    <scope>NUCLEOTIDE SEQUENCE</scope>
    <source>
        <strain evidence="3">PSN309</strain>
    </source>
</reference>
<dbReference type="GO" id="GO:0005524">
    <property type="term" value="F:ATP binding"/>
    <property type="evidence" value="ECO:0007669"/>
    <property type="project" value="InterPro"/>
</dbReference>
<evidence type="ECO:0000259" key="2">
    <source>
        <dbReference type="PROSITE" id="PS50011"/>
    </source>
</evidence>